<organism evidence="2 3">
    <name type="scientific">Yoonia vestfoldensis SKA53</name>
    <dbReference type="NCBI Taxonomy" id="314232"/>
    <lineage>
        <taxon>Bacteria</taxon>
        <taxon>Pseudomonadati</taxon>
        <taxon>Pseudomonadota</taxon>
        <taxon>Alphaproteobacteria</taxon>
        <taxon>Rhodobacterales</taxon>
        <taxon>Paracoccaceae</taxon>
        <taxon>Yoonia</taxon>
    </lineage>
</organism>
<dbReference type="OrthoDB" id="7707524at2"/>
<name>A3V7R5_9RHOB</name>
<dbReference type="RefSeq" id="WP_007205235.1">
    <property type="nucleotide sequence ID" value="NZ_CH672414.1"/>
</dbReference>
<proteinExistence type="predicted"/>
<dbReference type="HOGENOM" id="CLU_133199_1_0_5"/>
<evidence type="ECO:0008006" key="4">
    <source>
        <dbReference type="Google" id="ProtNLM"/>
    </source>
</evidence>
<keyword evidence="3" id="KW-1185">Reference proteome</keyword>
<keyword evidence="1" id="KW-0732">Signal</keyword>
<feature type="chain" id="PRO_5002661716" description="Tat pathway signal sequence domain protein" evidence="1">
    <location>
        <begin position="18"/>
        <end position="135"/>
    </location>
</feature>
<dbReference type="Proteomes" id="UP000004507">
    <property type="component" value="Unassembled WGS sequence"/>
</dbReference>
<dbReference type="EMBL" id="AAMS01000007">
    <property type="protein sequence ID" value="EAQ05715.1"/>
    <property type="molecule type" value="Genomic_DNA"/>
</dbReference>
<reference evidence="2 3" key="1">
    <citation type="submission" date="2006-01" db="EMBL/GenBank/DDBJ databases">
        <authorList>
            <person name="Hagstrom A."/>
            <person name="Ferriera S."/>
            <person name="Johnson J."/>
            <person name="Kravitz S."/>
            <person name="Halpern A."/>
            <person name="Remington K."/>
            <person name="Beeson K."/>
            <person name="Tran B."/>
            <person name="Rogers Y.-H."/>
            <person name="Friedman R."/>
            <person name="Venter J.C."/>
        </authorList>
    </citation>
    <scope>NUCLEOTIDE SEQUENCE [LARGE SCALE GENOMIC DNA]</scope>
    <source>
        <strain evidence="2 3">SKA53</strain>
    </source>
</reference>
<sequence>MVRTSLFALVVAGSAAAQDTGGIAVDLNRLDPADNACRLTFVAQNALAPLTALALETVLFDQAGRVAALTLFDFADLPQGSRRVRQFDVAGVACADVAQVLINGVAACTGDSTTPATCAQALRVTGSVDDVEVLQ</sequence>
<dbReference type="eggNOG" id="ENOG50330WR">
    <property type="taxonomic scope" value="Bacteria"/>
</dbReference>
<comment type="caution">
    <text evidence="2">The sequence shown here is derived from an EMBL/GenBank/DDBJ whole genome shotgun (WGS) entry which is preliminary data.</text>
</comment>
<dbReference type="AlphaFoldDB" id="A3V7R5"/>
<gene>
    <name evidence="2" type="ORF">SKA53_06412</name>
</gene>
<accession>A3V7R5</accession>
<evidence type="ECO:0000313" key="2">
    <source>
        <dbReference type="EMBL" id="EAQ05715.1"/>
    </source>
</evidence>
<evidence type="ECO:0000313" key="3">
    <source>
        <dbReference type="Proteomes" id="UP000004507"/>
    </source>
</evidence>
<dbReference type="STRING" id="314232.SKA53_06412"/>
<evidence type="ECO:0000256" key="1">
    <source>
        <dbReference type="SAM" id="SignalP"/>
    </source>
</evidence>
<protein>
    <recommendedName>
        <fullName evidence="4">Tat pathway signal sequence domain protein</fullName>
    </recommendedName>
</protein>
<feature type="signal peptide" evidence="1">
    <location>
        <begin position="1"/>
        <end position="17"/>
    </location>
</feature>